<dbReference type="GeneID" id="95355648"/>
<gene>
    <name evidence="3" type="ORF">GCM10018781_52820</name>
</gene>
<feature type="region of interest" description="Disordered" evidence="1">
    <location>
        <begin position="297"/>
        <end position="320"/>
    </location>
</feature>
<evidence type="ECO:0000313" key="3">
    <source>
        <dbReference type="EMBL" id="GHH78041.1"/>
    </source>
</evidence>
<organism evidence="3 4">
    <name type="scientific">Kitasatospora indigofera</name>
    <dbReference type="NCBI Taxonomy" id="67307"/>
    <lineage>
        <taxon>Bacteria</taxon>
        <taxon>Bacillati</taxon>
        <taxon>Actinomycetota</taxon>
        <taxon>Actinomycetes</taxon>
        <taxon>Kitasatosporales</taxon>
        <taxon>Streptomycetaceae</taxon>
        <taxon>Kitasatospora</taxon>
    </lineage>
</organism>
<protein>
    <submittedName>
        <fullName evidence="3">Phytoene dehydrogenase</fullName>
    </submittedName>
</protein>
<dbReference type="InterPro" id="IPR036188">
    <property type="entry name" value="FAD/NAD-bd_sf"/>
</dbReference>
<accession>A0A919L0C6</accession>
<feature type="compositionally biased region" description="Basic and acidic residues" evidence="1">
    <location>
        <begin position="305"/>
        <end position="317"/>
    </location>
</feature>
<evidence type="ECO:0000259" key="2">
    <source>
        <dbReference type="Pfam" id="PF01593"/>
    </source>
</evidence>
<reference evidence="3" key="2">
    <citation type="submission" date="2020-09" db="EMBL/GenBank/DDBJ databases">
        <authorList>
            <person name="Sun Q."/>
            <person name="Ohkuma M."/>
        </authorList>
    </citation>
    <scope>NUCLEOTIDE SEQUENCE</scope>
    <source>
        <strain evidence="3">JCM 4646</strain>
    </source>
</reference>
<name>A0A919L0C6_9ACTN</name>
<sequence length="520" mass="54997">MARIVIIGAGMSGLAAASRLATLGHRVTVCEASGTHGGMVGRYERDGFAFDTGPGLLTLPAVYRDLALKTGREPLEELVSLAPVDPESRHLMPDGTTLLLPNASRGGVSQALDAAFGAGSGERWSEVMNHGRTVWEATRRPLLEEPLPADPERLRTDPYPAPPRRGLGRLRRTPWTLAEVAGRELGGRPGLTALLHEHALRFGFDPLTAPAGATVLPYMEQSFGVWYVRGGIRALADAVYRRCLDRKVEFRFDCPVEKVLFDPADGRAAGVRTAGGDRLEADTVISSMDTRAFHREAVGHPGQEGPRHDTPQRDEGPSARVPGRFTVLLALRGPRPAGTAHRTVVHAADAAAEREALFGRVPKLYGRPTVQVLRPNDATLHPEGHESASLTVTVPAADALDWNAPGTAERYADQVLDQADAAGLGLRERLLWRVVRTPLDTRAETGALFGSVPRPALAGAGGGLLQAANREPGPGLFVIGGAAHPGGGLARVGMSACITAGLVGPAWSARPDPAGLIPPA</sequence>
<dbReference type="SUPFAM" id="SSF51905">
    <property type="entry name" value="FAD/NAD(P)-binding domain"/>
    <property type="match status" value="1"/>
</dbReference>
<dbReference type="Pfam" id="PF01593">
    <property type="entry name" value="Amino_oxidase"/>
    <property type="match status" value="1"/>
</dbReference>
<dbReference type="Gene3D" id="3.50.50.60">
    <property type="entry name" value="FAD/NAD(P)-binding domain"/>
    <property type="match status" value="2"/>
</dbReference>
<evidence type="ECO:0000256" key="1">
    <source>
        <dbReference type="SAM" id="MobiDB-lite"/>
    </source>
</evidence>
<dbReference type="GO" id="GO:0016491">
    <property type="term" value="F:oxidoreductase activity"/>
    <property type="evidence" value="ECO:0007669"/>
    <property type="project" value="InterPro"/>
</dbReference>
<feature type="domain" description="Amine oxidase" evidence="2">
    <location>
        <begin position="11"/>
        <end position="500"/>
    </location>
</feature>
<reference evidence="3" key="1">
    <citation type="journal article" date="2014" name="Int. J. Syst. Evol. Microbiol.">
        <title>Complete genome sequence of Corynebacterium casei LMG S-19264T (=DSM 44701T), isolated from a smear-ripened cheese.</title>
        <authorList>
            <consortium name="US DOE Joint Genome Institute (JGI-PGF)"/>
            <person name="Walter F."/>
            <person name="Albersmeier A."/>
            <person name="Kalinowski J."/>
            <person name="Ruckert C."/>
        </authorList>
    </citation>
    <scope>NUCLEOTIDE SEQUENCE</scope>
    <source>
        <strain evidence="3">JCM 4646</strain>
    </source>
</reference>
<comment type="caution">
    <text evidence="3">The sequence shown here is derived from an EMBL/GenBank/DDBJ whole genome shotgun (WGS) entry which is preliminary data.</text>
</comment>
<dbReference type="PANTHER" id="PTHR43734:SF1">
    <property type="entry name" value="PHYTOENE DESATURASE"/>
    <property type="match status" value="1"/>
</dbReference>
<dbReference type="AlphaFoldDB" id="A0A919L0C6"/>
<dbReference type="InterPro" id="IPR002937">
    <property type="entry name" value="Amino_oxidase"/>
</dbReference>
<evidence type="ECO:0000313" key="4">
    <source>
        <dbReference type="Proteomes" id="UP000617734"/>
    </source>
</evidence>
<dbReference type="Proteomes" id="UP000617734">
    <property type="component" value="Unassembled WGS sequence"/>
</dbReference>
<proteinExistence type="predicted"/>
<dbReference type="EMBL" id="BNBO01000035">
    <property type="protein sequence ID" value="GHH78041.1"/>
    <property type="molecule type" value="Genomic_DNA"/>
</dbReference>
<dbReference type="RefSeq" id="WP_190213404.1">
    <property type="nucleotide sequence ID" value="NZ_BNBO01000035.1"/>
</dbReference>
<dbReference type="PANTHER" id="PTHR43734">
    <property type="entry name" value="PHYTOENE DESATURASE"/>
    <property type="match status" value="1"/>
</dbReference>
<keyword evidence="4" id="KW-1185">Reference proteome</keyword>